<keyword evidence="2" id="KW-1185">Reference proteome</keyword>
<gene>
    <name evidence="1" type="ORF">PPL_06919</name>
</gene>
<dbReference type="AlphaFoldDB" id="D3BDW6"/>
<evidence type="ECO:0000313" key="2">
    <source>
        <dbReference type="Proteomes" id="UP000001396"/>
    </source>
</evidence>
<dbReference type="EMBL" id="ADBJ01000031">
    <property type="protein sequence ID" value="EFA80097.1"/>
    <property type="molecule type" value="Genomic_DNA"/>
</dbReference>
<comment type="caution">
    <text evidence="1">The sequence shown here is derived from an EMBL/GenBank/DDBJ whole genome shotgun (WGS) entry which is preliminary data.</text>
</comment>
<proteinExistence type="predicted"/>
<accession>D3BDW6</accession>
<organism evidence="1 2">
    <name type="scientific">Heterostelium pallidum (strain ATCC 26659 / Pp 5 / PN500)</name>
    <name type="common">Cellular slime mold</name>
    <name type="synonym">Polysphondylium pallidum</name>
    <dbReference type="NCBI Taxonomy" id="670386"/>
    <lineage>
        <taxon>Eukaryota</taxon>
        <taxon>Amoebozoa</taxon>
        <taxon>Evosea</taxon>
        <taxon>Eumycetozoa</taxon>
        <taxon>Dictyostelia</taxon>
        <taxon>Acytosteliales</taxon>
        <taxon>Acytosteliaceae</taxon>
        <taxon>Heterostelium</taxon>
    </lineage>
</organism>
<sequence length="743" mass="87074">MNKDYRKYLLSRLLSSSYLKNIIFDNISLIHNQLSLDVVIGGEFEKRCSLLEMLRYGRSDLFLDYFPCVEQPMLDGVTEGSLNKMFLFALNLGNYRVLKFLFNKYKEEYNRQFSGRCQSSISILDWGVITPNAVKRFAIESSNTLFDLFISLLDKPIPQSIVYELLEGLLVSKRLDRIEIVKKHYNSQYLQFIFEHYYNDICKFINNSKDNNNNDNNNNNNRNVNRLDNYIRWFGDLKNDSIYRVSVEHGWSYHLTSALAIGDLVILEPLLGMLRDRPELFTQTRFSEAAAHGSVVIERLLLVNPEIFKNRLVYLKAIQLDRLDSYIYLVQNNITHGEIDNNLRFSLSQGTSLGIVHFILDNNDFSNLTTTIYFFSNIHRDIISQVLIEKLISKGLKMSRMELFQSVISSMNIKLLDYIEKLDQFPNVIGNINYNELLVYCYRAGNLYAAQRYLQFVNPETPFMPSHEYNMKSKPSESQLQIIDGHNIHLEIFRLIVESNIAISLALDKLMIETSLKYDYRYNFRLDYIHPNSITFIKEVITILIRNRVLPIDQLLQLVNQCTILELPLEIFILLFSTQPDINHTIGHWALSFSRLVRYGRLDVAEYLYNRNKDFIKHFEMFVVIKRSAHWLSSIIKLKPMSIDYQAIVNGFLNFGDSQIVVFYQIMEHLLATVYHRGFPTEKINNITNLTTNNQYKTILYAIEKNLFHEEKLKSIYLIARMYGHIHIIKKLKDIVKCSKHIG</sequence>
<protein>
    <submittedName>
        <fullName evidence="1">Uncharacterized protein</fullName>
    </submittedName>
</protein>
<dbReference type="Proteomes" id="UP000001396">
    <property type="component" value="Unassembled WGS sequence"/>
</dbReference>
<evidence type="ECO:0000313" key="1">
    <source>
        <dbReference type="EMBL" id="EFA80097.1"/>
    </source>
</evidence>
<dbReference type="GeneID" id="31362400"/>
<dbReference type="InParanoid" id="D3BDW6"/>
<reference evidence="1 2" key="1">
    <citation type="journal article" date="2011" name="Genome Res.">
        <title>Phylogeny-wide analysis of social amoeba genomes highlights ancient origins for complex intercellular communication.</title>
        <authorList>
            <person name="Heidel A.J."/>
            <person name="Lawal H.M."/>
            <person name="Felder M."/>
            <person name="Schilde C."/>
            <person name="Helps N.R."/>
            <person name="Tunggal B."/>
            <person name="Rivero F."/>
            <person name="John U."/>
            <person name="Schleicher M."/>
            <person name="Eichinger L."/>
            <person name="Platzer M."/>
            <person name="Noegel A.A."/>
            <person name="Schaap P."/>
            <person name="Gloeckner G."/>
        </authorList>
    </citation>
    <scope>NUCLEOTIDE SEQUENCE [LARGE SCALE GENOMIC DNA]</scope>
    <source>
        <strain evidence="2">ATCC 26659 / Pp 5 / PN500</strain>
    </source>
</reference>
<dbReference type="RefSeq" id="XP_020432217.1">
    <property type="nucleotide sequence ID" value="XM_020577769.1"/>
</dbReference>
<name>D3BDW6_HETP5</name>